<dbReference type="RefSeq" id="WP_125439688.1">
    <property type="nucleotide sequence ID" value="NZ_RWIU01000006.1"/>
</dbReference>
<sequence length="140" mass="16239">MHIFAAPDFLSLTYRPDLNFLVARWLRPVSGAETQWGYQLILEAAQQCQCAYWLLDGRRRQPADADTTRWGLEEFFPQLASKMGQPVFMSQLLSPDYQQLTEALPAFQVADHDPARTYQMRRFNDETRAVQWLQQAQAGK</sequence>
<evidence type="ECO:0000313" key="2">
    <source>
        <dbReference type="Proteomes" id="UP000270291"/>
    </source>
</evidence>
<dbReference type="AlphaFoldDB" id="A0A3R9MAC0"/>
<organism evidence="1 2">
    <name type="scientific">Hymenobacter perfusus</name>
    <dbReference type="NCBI Taxonomy" id="1236770"/>
    <lineage>
        <taxon>Bacteria</taxon>
        <taxon>Pseudomonadati</taxon>
        <taxon>Bacteroidota</taxon>
        <taxon>Cytophagia</taxon>
        <taxon>Cytophagales</taxon>
        <taxon>Hymenobacteraceae</taxon>
        <taxon>Hymenobacter</taxon>
    </lineage>
</organism>
<protein>
    <recommendedName>
        <fullName evidence="3">STAS/SEC14 domain-containing protein</fullName>
    </recommendedName>
</protein>
<accession>A0A3R9MAC0</accession>
<comment type="caution">
    <text evidence="1">The sequence shown here is derived from an EMBL/GenBank/DDBJ whole genome shotgun (WGS) entry which is preliminary data.</text>
</comment>
<dbReference type="OrthoDB" id="884362at2"/>
<evidence type="ECO:0000313" key="1">
    <source>
        <dbReference type="EMBL" id="RSK41064.1"/>
    </source>
</evidence>
<evidence type="ECO:0008006" key="3">
    <source>
        <dbReference type="Google" id="ProtNLM"/>
    </source>
</evidence>
<dbReference type="EMBL" id="RWIU01000006">
    <property type="protein sequence ID" value="RSK41064.1"/>
    <property type="molecule type" value="Genomic_DNA"/>
</dbReference>
<name>A0A3R9MAC0_9BACT</name>
<reference evidence="1 2" key="1">
    <citation type="submission" date="2018-12" db="EMBL/GenBank/DDBJ databases">
        <authorList>
            <person name="Feng G."/>
            <person name="Zhu H."/>
        </authorList>
    </citation>
    <scope>NUCLEOTIDE SEQUENCE [LARGE SCALE GENOMIC DNA]</scope>
    <source>
        <strain evidence="1 2">LMG 26000</strain>
    </source>
</reference>
<keyword evidence="2" id="KW-1185">Reference proteome</keyword>
<proteinExistence type="predicted"/>
<gene>
    <name evidence="1" type="ORF">EI293_16670</name>
</gene>
<dbReference type="Proteomes" id="UP000270291">
    <property type="component" value="Unassembled WGS sequence"/>
</dbReference>